<comment type="similarity">
    <text evidence="1">Belongs to the nematode receptor-like protein sre family.</text>
</comment>
<proteinExistence type="inferred from homology"/>
<dbReference type="Proteomes" id="UP000025227">
    <property type="component" value="Unplaced"/>
</dbReference>
<dbReference type="Pfam" id="PF03125">
    <property type="entry name" value="Sre"/>
    <property type="match status" value="1"/>
</dbReference>
<keyword evidence="3" id="KW-1185">Reference proteome</keyword>
<evidence type="ECO:0000313" key="4">
    <source>
        <dbReference type="WBParaSite" id="HCON_00131525-00002"/>
    </source>
</evidence>
<name>A0A7I4YPX0_HAECO</name>
<organism evidence="3 4">
    <name type="scientific">Haemonchus contortus</name>
    <name type="common">Barber pole worm</name>
    <dbReference type="NCBI Taxonomy" id="6289"/>
    <lineage>
        <taxon>Eukaryota</taxon>
        <taxon>Metazoa</taxon>
        <taxon>Ecdysozoa</taxon>
        <taxon>Nematoda</taxon>
        <taxon>Chromadorea</taxon>
        <taxon>Rhabditida</taxon>
        <taxon>Rhabditina</taxon>
        <taxon>Rhabditomorpha</taxon>
        <taxon>Strongyloidea</taxon>
        <taxon>Trichostrongylidae</taxon>
        <taxon>Haemonchus</taxon>
    </lineage>
</organism>
<dbReference type="InterPro" id="IPR052854">
    <property type="entry name" value="Serpentine_rcpt_epsilon"/>
</dbReference>
<sequence>MSDEICPQAWVTGINAYSSFVYTLVVIVFSIALYVQSCLRRVFHPFFTLLFVETILCYALCDLFVVILKIMNFFGTLEHPAAVFLDKLFHYSYTLIMPLQSCCLVERIVATLYFNSYEKNRRWAVLALSQPLSIAFLLLDDYVGKAISDLHLAVFHVAYYVVQTLGLVALLTVNQQLTRKYTGSGVSLTTRYQLAENIRTIRVFLPMITVDTLISLIDIILNYMKFSYVFDPHRCTSDSSYLFVIYIVSEVVVSALELIEAALIVRSYPKVGNILVCWKLTAIHRVSSEGPSRIVNVFGSDLLHEQKNCNHFDDLNKNWEQRQK</sequence>
<keyword evidence="2" id="KW-0812">Transmembrane</keyword>
<dbReference type="WBParaSite" id="HCON_00131525-00002">
    <property type="protein sequence ID" value="HCON_00131525-00002"/>
    <property type="gene ID" value="HCON_00131525"/>
</dbReference>
<dbReference type="PANTHER" id="PTHR47518:SF9">
    <property type="entry name" value="SERPENTINE RECEPTOR, CLASS T"/>
    <property type="match status" value="1"/>
</dbReference>
<dbReference type="OrthoDB" id="5820709at2759"/>
<feature type="transmembrane region" description="Helical" evidence="2">
    <location>
        <begin position="122"/>
        <end position="139"/>
    </location>
</feature>
<accession>A0A7I4YPX0</accession>
<protein>
    <submittedName>
        <fullName evidence="4">G protein-coupled receptor</fullName>
    </submittedName>
</protein>
<keyword evidence="2" id="KW-1133">Transmembrane helix</keyword>
<evidence type="ECO:0000256" key="2">
    <source>
        <dbReference type="SAM" id="Phobius"/>
    </source>
</evidence>
<evidence type="ECO:0000313" key="3">
    <source>
        <dbReference type="Proteomes" id="UP000025227"/>
    </source>
</evidence>
<dbReference type="PANTHER" id="PTHR47518">
    <property type="entry name" value="SERPENTINE RECEPTOR CLASS EPSILON-13-RELATED"/>
    <property type="match status" value="1"/>
</dbReference>
<dbReference type="AlphaFoldDB" id="A0A7I4YPX0"/>
<dbReference type="GO" id="GO:0016020">
    <property type="term" value="C:membrane"/>
    <property type="evidence" value="ECO:0007669"/>
    <property type="project" value="InterPro"/>
</dbReference>
<dbReference type="GO" id="GO:0007606">
    <property type="term" value="P:sensory perception of chemical stimulus"/>
    <property type="evidence" value="ECO:0007669"/>
    <property type="project" value="InterPro"/>
</dbReference>
<feature type="transmembrane region" description="Helical" evidence="2">
    <location>
        <begin position="201"/>
        <end position="221"/>
    </location>
</feature>
<dbReference type="InterPro" id="IPR004151">
    <property type="entry name" value="7TM_GPCR_serpentine_rcpt_Sre"/>
</dbReference>
<feature type="transmembrane region" description="Helical" evidence="2">
    <location>
        <begin position="88"/>
        <end position="110"/>
    </location>
</feature>
<feature type="transmembrane region" description="Helical" evidence="2">
    <location>
        <begin position="20"/>
        <end position="39"/>
    </location>
</feature>
<keyword evidence="2" id="KW-0472">Membrane</keyword>
<feature type="transmembrane region" description="Helical" evidence="2">
    <location>
        <begin position="151"/>
        <end position="173"/>
    </location>
</feature>
<feature type="transmembrane region" description="Helical" evidence="2">
    <location>
        <begin position="241"/>
        <end position="265"/>
    </location>
</feature>
<reference evidence="4" key="1">
    <citation type="submission" date="2020-12" db="UniProtKB">
        <authorList>
            <consortium name="WormBaseParasite"/>
        </authorList>
    </citation>
    <scope>IDENTIFICATION</scope>
    <source>
        <strain evidence="4">MHco3</strain>
    </source>
</reference>
<dbReference type="OMA" id="HESMKVW"/>
<evidence type="ECO:0000256" key="1">
    <source>
        <dbReference type="ARBA" id="ARBA00006803"/>
    </source>
</evidence>
<feature type="transmembrane region" description="Helical" evidence="2">
    <location>
        <begin position="46"/>
        <end position="68"/>
    </location>
</feature>